<evidence type="ECO:0000313" key="2">
    <source>
        <dbReference type="EMBL" id="MBK0418279.1"/>
    </source>
</evidence>
<organism evidence="2 3">
    <name type="scientific">Leucobacter chromiisoli</name>
    <dbReference type="NCBI Taxonomy" id="2796471"/>
    <lineage>
        <taxon>Bacteria</taxon>
        <taxon>Bacillati</taxon>
        <taxon>Actinomycetota</taxon>
        <taxon>Actinomycetes</taxon>
        <taxon>Micrococcales</taxon>
        <taxon>Microbacteriaceae</taxon>
        <taxon>Leucobacter</taxon>
    </lineage>
</organism>
<proteinExistence type="predicted"/>
<feature type="region of interest" description="Disordered" evidence="1">
    <location>
        <begin position="49"/>
        <end position="68"/>
    </location>
</feature>
<dbReference type="AlphaFoldDB" id="A0A934UTD8"/>
<dbReference type="RefSeq" id="WP_200114308.1">
    <property type="nucleotide sequence ID" value="NZ_JAEHOH010000006.1"/>
</dbReference>
<accession>A0A934UTD8</accession>
<dbReference type="EMBL" id="JAEHOH010000006">
    <property type="protein sequence ID" value="MBK0418279.1"/>
    <property type="molecule type" value="Genomic_DNA"/>
</dbReference>
<keyword evidence="3" id="KW-1185">Reference proteome</keyword>
<reference evidence="2" key="1">
    <citation type="submission" date="2020-12" db="EMBL/GenBank/DDBJ databases">
        <title>Leucobacter sp. CAS1, isolated from Chromium sludge.</title>
        <authorList>
            <person name="Xu Z."/>
        </authorList>
    </citation>
    <scope>NUCLEOTIDE SEQUENCE</scope>
    <source>
        <strain evidence="2">CSA1</strain>
    </source>
</reference>
<protein>
    <submittedName>
        <fullName evidence="2">Uncharacterized protein</fullName>
    </submittedName>
</protein>
<gene>
    <name evidence="2" type="ORF">JD276_04440</name>
</gene>
<dbReference type="Proteomes" id="UP000608530">
    <property type="component" value="Unassembled WGS sequence"/>
</dbReference>
<name>A0A934UTD8_9MICO</name>
<evidence type="ECO:0000256" key="1">
    <source>
        <dbReference type="SAM" id="MobiDB-lite"/>
    </source>
</evidence>
<sequence length="68" mass="7778">MFIRVKSRDTGHEFDIHEEQFDEAKHTQVKRYPPSKRVRRTKFRAGFKPTLSVSPVGEEGVGDGSDDS</sequence>
<evidence type="ECO:0000313" key="3">
    <source>
        <dbReference type="Proteomes" id="UP000608530"/>
    </source>
</evidence>
<comment type="caution">
    <text evidence="2">The sequence shown here is derived from an EMBL/GenBank/DDBJ whole genome shotgun (WGS) entry which is preliminary data.</text>
</comment>